<evidence type="ECO:0000313" key="1">
    <source>
        <dbReference type="EMBL" id="VAW75686.1"/>
    </source>
</evidence>
<dbReference type="EMBL" id="UOFN01000050">
    <property type="protein sequence ID" value="VAW75686.1"/>
    <property type="molecule type" value="Genomic_DNA"/>
</dbReference>
<gene>
    <name evidence="1" type="ORF">MNBD_GAMMA15-931</name>
</gene>
<proteinExistence type="predicted"/>
<reference evidence="1" key="1">
    <citation type="submission" date="2018-06" db="EMBL/GenBank/DDBJ databases">
        <authorList>
            <person name="Zhirakovskaya E."/>
        </authorList>
    </citation>
    <scope>NUCLEOTIDE SEQUENCE</scope>
</reference>
<accession>A0A3B0Z4S0</accession>
<evidence type="ECO:0008006" key="2">
    <source>
        <dbReference type="Google" id="ProtNLM"/>
    </source>
</evidence>
<dbReference type="InterPro" id="IPR025500">
    <property type="entry name" value="DUF4390"/>
</dbReference>
<name>A0A3B0Z4S0_9ZZZZ</name>
<dbReference type="AlphaFoldDB" id="A0A3B0Z4S0"/>
<protein>
    <recommendedName>
        <fullName evidence="2">Proline rich signal peptide protein</fullName>
    </recommendedName>
</protein>
<sequence length="198" mass="22871">MTERVTATVDRPAVLHGWRRFLWLLPCCLLLSPAMAGEVQIRDTRTLLIDGVYRVGARVDFTLNETLQEALHNGVPLVLDLRVEVIREREWLFDERIAELVQKFELEYHALTKSYLVKVSSTGAQQSFRSLGSALAFIGNIYDLPLIDENLLRAGRKYWVRMRADLDVEALPTPIRVWAYLGSEWSLQGDWHRWPLLP</sequence>
<organism evidence="1">
    <name type="scientific">hydrothermal vent metagenome</name>
    <dbReference type="NCBI Taxonomy" id="652676"/>
    <lineage>
        <taxon>unclassified sequences</taxon>
        <taxon>metagenomes</taxon>
        <taxon>ecological metagenomes</taxon>
    </lineage>
</organism>
<dbReference type="Pfam" id="PF14334">
    <property type="entry name" value="DUF4390"/>
    <property type="match status" value="1"/>
</dbReference>